<proteinExistence type="predicted"/>
<dbReference type="Proteomes" id="UP000547674">
    <property type="component" value="Unassembled WGS sequence"/>
</dbReference>
<dbReference type="EMBL" id="JABDJR010000037">
    <property type="protein sequence ID" value="NNF05332.1"/>
    <property type="molecule type" value="Genomic_DNA"/>
</dbReference>
<sequence length="129" mass="14614">RYLIGKAIKTAFEDRMPKVHPERKRKAEEVPEPTSPYQPIMEWFRGGKTLDLTDSMNTEEHYKALAEVTGLEALAREHIGGTNPSQLGPAMEFVVEGLHQSSVLAKEEVEGRRVFMDMFQTMFSGMDKA</sequence>
<dbReference type="AlphaFoldDB" id="A0A7Y2H170"/>
<organism evidence="2 3">
    <name type="scientific">Eiseniibacteriota bacterium</name>
    <dbReference type="NCBI Taxonomy" id="2212470"/>
    <lineage>
        <taxon>Bacteria</taxon>
        <taxon>Candidatus Eiseniibacteriota</taxon>
    </lineage>
</organism>
<feature type="region of interest" description="Disordered" evidence="1">
    <location>
        <begin position="17"/>
        <end position="38"/>
    </location>
</feature>
<evidence type="ECO:0000313" key="2">
    <source>
        <dbReference type="EMBL" id="NNF05332.1"/>
    </source>
</evidence>
<protein>
    <submittedName>
        <fullName evidence="2">Uncharacterized protein</fullName>
    </submittedName>
</protein>
<evidence type="ECO:0000256" key="1">
    <source>
        <dbReference type="SAM" id="MobiDB-lite"/>
    </source>
</evidence>
<evidence type="ECO:0000313" key="3">
    <source>
        <dbReference type="Proteomes" id="UP000547674"/>
    </source>
</evidence>
<name>A0A7Y2H170_UNCEI</name>
<feature type="compositionally biased region" description="Basic and acidic residues" evidence="1">
    <location>
        <begin position="17"/>
        <end position="29"/>
    </location>
</feature>
<reference evidence="2 3" key="1">
    <citation type="submission" date="2020-03" db="EMBL/GenBank/DDBJ databases">
        <title>Metabolic flexibility allows generalist bacteria to become dominant in a frequently disturbed ecosystem.</title>
        <authorList>
            <person name="Chen Y.-J."/>
            <person name="Leung P.M."/>
            <person name="Bay S.K."/>
            <person name="Hugenholtz P."/>
            <person name="Kessler A.J."/>
            <person name="Shelley G."/>
            <person name="Waite D.W."/>
            <person name="Cook P.L."/>
            <person name="Greening C."/>
        </authorList>
    </citation>
    <scope>NUCLEOTIDE SEQUENCE [LARGE SCALE GENOMIC DNA]</scope>
    <source>
        <strain evidence="2">SS_bin_28</strain>
    </source>
</reference>
<comment type="caution">
    <text evidence="2">The sequence shown here is derived from an EMBL/GenBank/DDBJ whole genome shotgun (WGS) entry which is preliminary data.</text>
</comment>
<gene>
    <name evidence="2" type="ORF">HKN21_01095</name>
</gene>
<accession>A0A7Y2H170</accession>
<feature type="non-terminal residue" evidence="2">
    <location>
        <position position="1"/>
    </location>
</feature>